<reference evidence="2" key="1">
    <citation type="submission" date="2008-06" db="EMBL/GenBank/DDBJ databases">
        <title>Permanent draft sequence of Lactobacillus reuteri 100-23.</title>
        <authorList>
            <consortium name="US DOE Joint Genome Institute"/>
            <person name="Copeland A."/>
            <person name="Lucas S."/>
            <person name="Lapidus A."/>
            <person name="Barry K."/>
            <person name="Detter J.C."/>
            <person name="Glavina del Rio T."/>
            <person name="Hammon N."/>
            <person name="Israni S."/>
            <person name="Dalin E."/>
            <person name="Tice H."/>
            <person name="Pitluck S."/>
            <person name="Sun H."/>
            <person name="Schmutz J."/>
            <person name="Larimer F."/>
            <person name="Land M."/>
            <person name="Hauser L."/>
            <person name="Walter J."/>
            <person name="Heng N.C.K."/>
            <person name="Tannock G.W."/>
            <person name="Richardson P."/>
        </authorList>
    </citation>
    <scope>NUCLEOTIDE SEQUENCE [LARGE SCALE GENOMIC DNA]</scope>
    <source>
        <strain evidence="2">DSM 17509 / CIP 109821 / 100-23</strain>
    </source>
</reference>
<dbReference type="InterPro" id="IPR036291">
    <property type="entry name" value="NAD(P)-bd_dom_sf"/>
</dbReference>
<organism evidence="1 2">
    <name type="scientific">Limosilactobacillus reuteri subsp. rodentium (strain DSM 17509 / CIP 109821 / 100-23)</name>
    <name type="common">Lactobacillus reuteri</name>
    <dbReference type="NCBI Taxonomy" id="349123"/>
    <lineage>
        <taxon>Bacteria</taxon>
        <taxon>Bacillati</taxon>
        <taxon>Bacillota</taxon>
        <taxon>Bacilli</taxon>
        <taxon>Lactobacillales</taxon>
        <taxon>Lactobacillaceae</taxon>
        <taxon>Limosilactobacillus</taxon>
    </lineage>
</organism>
<dbReference type="AlphaFoldDB" id="B3XNR9"/>
<gene>
    <name evidence="1" type="ORF">Lreu23DRAFT_5025</name>
</gene>
<accession>B3XNR9</accession>
<dbReference type="RefSeq" id="WP_003665483.1">
    <property type="nucleotide sequence ID" value="NZ_AAPZ02000001.1"/>
</dbReference>
<name>B3XNR9_LIMR1</name>
<dbReference type="Gene3D" id="3.40.50.720">
    <property type="entry name" value="NAD(P)-binding Rossmann-like Domain"/>
    <property type="match status" value="1"/>
</dbReference>
<proteinExistence type="predicted"/>
<protein>
    <submittedName>
        <fullName evidence="1">Uncharacterized protein</fullName>
    </submittedName>
</protein>
<dbReference type="SUPFAM" id="SSF51735">
    <property type="entry name" value="NAD(P)-binding Rossmann-fold domains"/>
    <property type="match status" value="1"/>
</dbReference>
<sequence>MKYMVTGATGHLGQHVVKQLSKLTSPDDIRVLLLLSFF</sequence>
<dbReference type="PATRIC" id="fig|349123.13.peg.2049"/>
<dbReference type="EMBL" id="AAPZ02000001">
    <property type="protein sequence ID" value="EDX43503.1"/>
    <property type="molecule type" value="Genomic_DNA"/>
</dbReference>
<dbReference type="Proteomes" id="UP000003853">
    <property type="component" value="Unassembled WGS sequence"/>
</dbReference>
<comment type="caution">
    <text evidence="1">The sequence shown here is derived from an EMBL/GenBank/DDBJ whole genome shotgun (WGS) entry which is preliminary data.</text>
</comment>
<evidence type="ECO:0000313" key="2">
    <source>
        <dbReference type="Proteomes" id="UP000003853"/>
    </source>
</evidence>
<evidence type="ECO:0000313" key="1">
    <source>
        <dbReference type="EMBL" id="EDX43503.1"/>
    </source>
</evidence>